<evidence type="ECO:0000313" key="14">
    <source>
        <dbReference type="EMBL" id="CAB3976321.1"/>
    </source>
</evidence>
<proteinExistence type="inferred from homology"/>
<keyword evidence="5" id="KW-1003">Cell membrane</keyword>
<feature type="transmembrane region" description="Helical" evidence="12">
    <location>
        <begin position="31"/>
        <end position="50"/>
    </location>
</feature>
<evidence type="ECO:0000313" key="15">
    <source>
        <dbReference type="Proteomes" id="UP000509549"/>
    </source>
</evidence>
<dbReference type="InterPro" id="IPR006153">
    <property type="entry name" value="Cation/H_exchanger_TM"/>
</dbReference>
<feature type="transmembrane region" description="Helical" evidence="12">
    <location>
        <begin position="384"/>
        <end position="405"/>
    </location>
</feature>
<feature type="transmembrane region" description="Helical" evidence="12">
    <location>
        <begin position="232"/>
        <end position="249"/>
    </location>
</feature>
<keyword evidence="7 12" id="KW-1133">Transmembrane helix</keyword>
<feature type="transmembrane region" description="Helical" evidence="12">
    <location>
        <begin position="354"/>
        <end position="378"/>
    </location>
</feature>
<evidence type="ECO:0000256" key="10">
    <source>
        <dbReference type="ARBA" id="ARBA00023136"/>
    </source>
</evidence>
<dbReference type="GO" id="GO:0015385">
    <property type="term" value="F:sodium:proton antiporter activity"/>
    <property type="evidence" value="ECO:0007669"/>
    <property type="project" value="InterPro"/>
</dbReference>
<keyword evidence="3" id="KW-0813">Transport</keyword>
<dbReference type="Proteomes" id="UP000509549">
    <property type="component" value="Chromosome"/>
</dbReference>
<evidence type="ECO:0000259" key="13">
    <source>
        <dbReference type="Pfam" id="PF00999"/>
    </source>
</evidence>
<evidence type="ECO:0000256" key="1">
    <source>
        <dbReference type="ARBA" id="ARBA00004651"/>
    </source>
</evidence>
<feature type="transmembrane region" description="Helical" evidence="12">
    <location>
        <begin position="319"/>
        <end position="342"/>
    </location>
</feature>
<evidence type="ECO:0000256" key="7">
    <source>
        <dbReference type="ARBA" id="ARBA00022989"/>
    </source>
</evidence>
<dbReference type="AlphaFoldDB" id="A0A6J5JXL2"/>
<feature type="transmembrane region" description="Helical" evidence="12">
    <location>
        <begin position="70"/>
        <end position="89"/>
    </location>
</feature>
<evidence type="ECO:0000256" key="2">
    <source>
        <dbReference type="ARBA" id="ARBA00007367"/>
    </source>
</evidence>
<dbReference type="PANTHER" id="PTHR10110">
    <property type="entry name" value="SODIUM/HYDROGEN EXCHANGER"/>
    <property type="match status" value="1"/>
</dbReference>
<feature type="transmembrane region" description="Helical" evidence="12">
    <location>
        <begin position="199"/>
        <end position="220"/>
    </location>
</feature>
<keyword evidence="6 12" id="KW-0812">Transmembrane</keyword>
<evidence type="ECO:0000256" key="9">
    <source>
        <dbReference type="ARBA" id="ARBA00023065"/>
    </source>
</evidence>
<dbReference type="EMBL" id="LR794158">
    <property type="protein sequence ID" value="CAB3976321.1"/>
    <property type="molecule type" value="Genomic_DNA"/>
</dbReference>
<dbReference type="Gene3D" id="6.10.140.1330">
    <property type="match status" value="1"/>
</dbReference>
<dbReference type="Pfam" id="PF00999">
    <property type="entry name" value="Na_H_Exchanger"/>
    <property type="match status" value="1"/>
</dbReference>
<dbReference type="GO" id="GO:0005886">
    <property type="term" value="C:plasma membrane"/>
    <property type="evidence" value="ECO:0007669"/>
    <property type="project" value="UniProtKB-SubCell"/>
</dbReference>
<dbReference type="GO" id="GO:0051453">
    <property type="term" value="P:regulation of intracellular pH"/>
    <property type="evidence" value="ECO:0007669"/>
    <property type="project" value="TreeGrafter"/>
</dbReference>
<dbReference type="RefSeq" id="WP_176604852.1">
    <property type="nucleotide sequence ID" value="NZ_LR794158.1"/>
</dbReference>
<comment type="similarity">
    <text evidence="2">Belongs to the monovalent cation:proton antiporter 1 (CPA1) transporter (TC 2.A.36) family.</text>
</comment>
<feature type="transmembrane region" description="Helical" evidence="12">
    <location>
        <begin position="129"/>
        <end position="149"/>
    </location>
</feature>
<dbReference type="GO" id="GO:0098719">
    <property type="term" value="P:sodium ion import across plasma membrane"/>
    <property type="evidence" value="ECO:0007669"/>
    <property type="project" value="TreeGrafter"/>
</dbReference>
<evidence type="ECO:0000256" key="4">
    <source>
        <dbReference type="ARBA" id="ARBA00022449"/>
    </source>
</evidence>
<keyword evidence="8" id="KW-0915">Sodium</keyword>
<evidence type="ECO:0000256" key="6">
    <source>
        <dbReference type="ARBA" id="ARBA00022692"/>
    </source>
</evidence>
<keyword evidence="4" id="KW-0050">Antiport</keyword>
<gene>
    <name evidence="14" type="primary">nhaP</name>
    <name evidence="14" type="ORF">ESZ_00104</name>
</gene>
<feature type="domain" description="Cation/H+ exchanger transmembrane" evidence="13">
    <location>
        <begin position="14"/>
        <end position="406"/>
    </location>
</feature>
<keyword evidence="10 12" id="KW-0472">Membrane</keyword>
<evidence type="ECO:0000256" key="5">
    <source>
        <dbReference type="ARBA" id="ARBA00022475"/>
    </source>
</evidence>
<dbReference type="GO" id="GO:0015386">
    <property type="term" value="F:potassium:proton antiporter activity"/>
    <property type="evidence" value="ECO:0007669"/>
    <property type="project" value="TreeGrafter"/>
</dbReference>
<dbReference type="PANTHER" id="PTHR10110:SF195">
    <property type="entry name" value="NA(+)_H(+) ANTIPORTER NHAS2"/>
    <property type="match status" value="1"/>
</dbReference>
<keyword evidence="9" id="KW-0406">Ion transport</keyword>
<dbReference type="KEGG" id="acil:ESZ_00104"/>
<protein>
    <submittedName>
        <fullName evidence="14">Na(+)/H(+) antiporter NhaP</fullName>
    </submittedName>
</protein>
<feature type="transmembrane region" description="Helical" evidence="12">
    <location>
        <begin position="295"/>
        <end position="313"/>
    </location>
</feature>
<evidence type="ECO:0000256" key="11">
    <source>
        <dbReference type="ARBA" id="ARBA00023201"/>
    </source>
</evidence>
<accession>A0A6J5JXL2</accession>
<feature type="transmembrane region" description="Helical" evidence="12">
    <location>
        <begin position="6"/>
        <end position="24"/>
    </location>
</feature>
<feature type="transmembrane region" description="Helical" evidence="12">
    <location>
        <begin position="255"/>
        <end position="274"/>
    </location>
</feature>
<evidence type="ECO:0000256" key="3">
    <source>
        <dbReference type="ARBA" id="ARBA00022448"/>
    </source>
</evidence>
<sequence>MIGHEVIGILISLTAISSYINYRYIKLPKSIGITSITLSLSLIMVVSGKIGLNTEYIKVLLDGVKFNETFLHGMLSFLLFAGSLHVNIIELSRYKVLITLLATVSVLFSAFCIGYSVYWLTQLLCINLPFYYCFVFGALISPTDPIAVLGVLKNIKAPRSLELKIAGEALFNDGMGLVLFFVTLSLTSELRNVLALDAVVFYFFKQGLGGLFLGLIIGFFSAKILRDINDSEVAIVITLAIVSGGYTLSHSVFGVSGPICMATAGLVIGNSIKNNNMSDETVIRLASFWELLDEILNAILFVLIGLEFMGIKFDLYTTLASICIIFITIFSRLISILIPVVWLSRFKFFNFELVLILTWGGLRGGISIALALSIESIYHDFLVAITYVVVIFSMMVQGVTIGPLIRRFMRKWRI</sequence>
<feature type="transmembrane region" description="Helical" evidence="12">
    <location>
        <begin position="96"/>
        <end position="117"/>
    </location>
</feature>
<dbReference type="InterPro" id="IPR018422">
    <property type="entry name" value="Cation/H_exchanger_CPA1"/>
</dbReference>
<organism evidence="14 15">
    <name type="scientific">Candidatus Azoamicus ciliaticola</name>
    <dbReference type="NCBI Taxonomy" id="2652803"/>
    <lineage>
        <taxon>Bacteria</taxon>
        <taxon>Pseudomonadati</taxon>
        <taxon>Pseudomonadota</taxon>
        <taxon>Gammaproteobacteria</taxon>
        <taxon>Candidatus Azoamicaceae</taxon>
        <taxon>Candidatus Azoamicus</taxon>
    </lineage>
</organism>
<reference evidence="14 15" key="1">
    <citation type="submission" date="2020-04" db="EMBL/GenBank/DDBJ databases">
        <authorList>
            <person name="Graf S J."/>
        </authorList>
    </citation>
    <scope>NUCLEOTIDE SEQUENCE [LARGE SCALE GENOMIC DNA]</scope>
    <source>
        <strain evidence="14">1</strain>
    </source>
</reference>
<feature type="transmembrane region" description="Helical" evidence="12">
    <location>
        <begin position="170"/>
        <end position="187"/>
    </location>
</feature>
<evidence type="ECO:0000256" key="12">
    <source>
        <dbReference type="SAM" id="Phobius"/>
    </source>
</evidence>
<evidence type="ECO:0000256" key="8">
    <source>
        <dbReference type="ARBA" id="ARBA00023053"/>
    </source>
</evidence>
<keyword evidence="11" id="KW-0739">Sodium transport</keyword>
<comment type="subcellular location">
    <subcellularLocation>
        <location evidence="1">Cell membrane</location>
        <topology evidence="1">Multi-pass membrane protein</topology>
    </subcellularLocation>
</comment>
<keyword evidence="15" id="KW-1185">Reference proteome</keyword>
<name>A0A6J5JXL2_9GAMM</name>